<reference evidence="2 3" key="1">
    <citation type="submission" date="2018-11" db="EMBL/GenBank/DDBJ databases">
        <authorList>
            <consortium name="Pathogen Informatics"/>
        </authorList>
    </citation>
    <scope>NUCLEOTIDE SEQUENCE [LARGE SCALE GENOMIC DNA]</scope>
</reference>
<accession>A0A3P8C6B7</accession>
<dbReference type="EMBL" id="UZAH01031613">
    <property type="protein sequence ID" value="VDP16658.1"/>
    <property type="molecule type" value="Genomic_DNA"/>
</dbReference>
<feature type="compositionally biased region" description="Basic and acidic residues" evidence="1">
    <location>
        <begin position="196"/>
        <end position="209"/>
    </location>
</feature>
<proteinExistence type="predicted"/>
<feature type="region of interest" description="Disordered" evidence="1">
    <location>
        <begin position="186"/>
        <end position="223"/>
    </location>
</feature>
<organism evidence="3 4">
    <name type="scientific">Heligmosomoides polygyrus</name>
    <name type="common">Parasitic roundworm</name>
    <dbReference type="NCBI Taxonomy" id="6339"/>
    <lineage>
        <taxon>Eukaryota</taxon>
        <taxon>Metazoa</taxon>
        <taxon>Ecdysozoa</taxon>
        <taxon>Nematoda</taxon>
        <taxon>Chromadorea</taxon>
        <taxon>Rhabditida</taxon>
        <taxon>Rhabditina</taxon>
        <taxon>Rhabditomorpha</taxon>
        <taxon>Strongyloidea</taxon>
        <taxon>Heligmosomidae</taxon>
        <taxon>Heligmosomoides</taxon>
    </lineage>
</organism>
<dbReference type="OrthoDB" id="5976685at2759"/>
<evidence type="ECO:0000313" key="3">
    <source>
        <dbReference type="Proteomes" id="UP000050761"/>
    </source>
</evidence>
<accession>A0A183GCA3</accession>
<evidence type="ECO:0000313" key="4">
    <source>
        <dbReference type="WBParaSite" id="HPBE_0001978401-mRNA-1"/>
    </source>
</evidence>
<dbReference type="Proteomes" id="UP000050761">
    <property type="component" value="Unassembled WGS sequence"/>
</dbReference>
<dbReference type="AlphaFoldDB" id="A0A183GCA3"/>
<protein>
    <submittedName>
        <fullName evidence="4">CCHC-type domain-containing protein</fullName>
    </submittedName>
</protein>
<gene>
    <name evidence="2" type="ORF">HPBE_LOCUS19783</name>
</gene>
<name>A0A183GCA3_HELPZ</name>
<dbReference type="WBParaSite" id="HPBE_0001978401-mRNA-1">
    <property type="protein sequence ID" value="HPBE_0001978401-mRNA-1"/>
    <property type="gene ID" value="HPBE_0001978401"/>
</dbReference>
<keyword evidence="3" id="KW-1185">Reference proteome</keyword>
<evidence type="ECO:0000313" key="2">
    <source>
        <dbReference type="EMBL" id="VDP16658.1"/>
    </source>
</evidence>
<sequence>MQLKQLQRSGPSGSELRETWFRISGILHGLRKFEDFKMVLPILDLVKGKFPQEIQTKLHDFEFQKGEDFDLDAIMRHLDNIIASKEKYEDSTMLNEDYAVNVSIPQRGRTTTPSPRRHDTNICHFCDSPEHETAQCYVKIPLFIRRRRVRALALCYICLRQGHAATTCERRPCQYCGTQHHERLCENRKRRSRTPHSRDSSRSQEERHPRYYRFRSPSRDRYP</sequence>
<reference evidence="4" key="2">
    <citation type="submission" date="2019-09" db="UniProtKB">
        <authorList>
            <consortium name="WormBaseParasite"/>
        </authorList>
    </citation>
    <scope>IDENTIFICATION</scope>
</reference>
<evidence type="ECO:0000256" key="1">
    <source>
        <dbReference type="SAM" id="MobiDB-lite"/>
    </source>
</evidence>